<feature type="domain" description="UspA" evidence="2">
    <location>
        <begin position="1"/>
        <end position="141"/>
    </location>
</feature>
<dbReference type="PANTHER" id="PTHR46268">
    <property type="entry name" value="STRESS RESPONSE PROTEIN NHAX"/>
    <property type="match status" value="1"/>
</dbReference>
<dbReference type="InterPro" id="IPR006016">
    <property type="entry name" value="UspA"/>
</dbReference>
<dbReference type="PRINTS" id="PR01438">
    <property type="entry name" value="UNVRSLSTRESS"/>
</dbReference>
<dbReference type="CDD" id="cd00293">
    <property type="entry name" value="USP-like"/>
    <property type="match status" value="1"/>
</dbReference>
<dbReference type="Proteomes" id="UP000276282">
    <property type="component" value="Unassembled WGS sequence"/>
</dbReference>
<dbReference type="InterPro" id="IPR006015">
    <property type="entry name" value="Universal_stress_UspA"/>
</dbReference>
<dbReference type="SUPFAM" id="SSF52402">
    <property type="entry name" value="Adenine nucleotide alpha hydrolases-like"/>
    <property type="match status" value="2"/>
</dbReference>
<protein>
    <submittedName>
        <fullName evidence="3">Nucleotide-binding universal stress UspA family protein</fullName>
    </submittedName>
</protein>
<evidence type="ECO:0000256" key="1">
    <source>
        <dbReference type="ARBA" id="ARBA00008791"/>
    </source>
</evidence>
<dbReference type="Pfam" id="PF00582">
    <property type="entry name" value="Usp"/>
    <property type="match status" value="2"/>
</dbReference>
<dbReference type="EMBL" id="RBLG01000002">
    <property type="protein sequence ID" value="RKS53708.1"/>
    <property type="molecule type" value="Genomic_DNA"/>
</dbReference>
<dbReference type="Gene3D" id="3.40.50.620">
    <property type="entry name" value="HUPs"/>
    <property type="match status" value="2"/>
</dbReference>
<dbReference type="PANTHER" id="PTHR46268:SF6">
    <property type="entry name" value="UNIVERSAL STRESS PROTEIN UP12"/>
    <property type="match status" value="1"/>
</dbReference>
<evidence type="ECO:0000313" key="4">
    <source>
        <dbReference type="Proteomes" id="UP000276282"/>
    </source>
</evidence>
<evidence type="ECO:0000259" key="2">
    <source>
        <dbReference type="Pfam" id="PF00582"/>
    </source>
</evidence>
<organism evidence="3 4">
    <name type="scientific">Gillisia mitskevichiae</name>
    <dbReference type="NCBI Taxonomy" id="270921"/>
    <lineage>
        <taxon>Bacteria</taxon>
        <taxon>Pseudomonadati</taxon>
        <taxon>Bacteroidota</taxon>
        <taxon>Flavobacteriia</taxon>
        <taxon>Flavobacteriales</taxon>
        <taxon>Flavobacteriaceae</taxon>
        <taxon>Gillisia</taxon>
    </lineage>
</organism>
<name>A0A495PW49_9FLAO</name>
<dbReference type="OrthoDB" id="9788959at2"/>
<proteinExistence type="inferred from homology"/>
<accession>A0A495PW49</accession>
<comment type="similarity">
    <text evidence="1">Belongs to the universal stress protein A family.</text>
</comment>
<dbReference type="AlphaFoldDB" id="A0A495PW49"/>
<keyword evidence="4" id="KW-1185">Reference proteome</keyword>
<gene>
    <name evidence="3" type="ORF">BC962_1962</name>
</gene>
<comment type="caution">
    <text evidence="3">The sequence shown here is derived from an EMBL/GenBank/DDBJ whole genome shotgun (WGS) entry which is preliminary data.</text>
</comment>
<feature type="domain" description="UspA" evidence="2">
    <location>
        <begin position="150"/>
        <end position="275"/>
    </location>
</feature>
<sequence length="278" mass="32011">MMNKILVPIDFSEHSEFALRVAAAIAKKNDSELVALHMLGISDEGLTRMETQELQEAILNLKFSDAKFTDFLDRVYLNGVKIQNVVQRNKDFFEIDSIANKYEAGLIVMGSHGSKGLNEVLVGSNTEKVVRTSTLPVLVIKSPVVNFKFKKVVFVCDFKEDYTEPFRNAWNFFKPFKSKFKMLYINLPENFLNNQEMEEKAMEFIKRAGVEEFNFYKDMVFYNDYNLENGIYRYANKFNADVVAVPTRGRRGIAHFFSSNKGESLVNHSNIPIITFKK</sequence>
<evidence type="ECO:0000313" key="3">
    <source>
        <dbReference type="EMBL" id="RKS53708.1"/>
    </source>
</evidence>
<reference evidence="3 4" key="1">
    <citation type="submission" date="2018-10" db="EMBL/GenBank/DDBJ databases">
        <title>Genomic Encyclopedia of Archaeal and Bacterial Type Strains, Phase II (KMG-II): from individual species to whole genera.</title>
        <authorList>
            <person name="Goeker M."/>
        </authorList>
    </citation>
    <scope>NUCLEOTIDE SEQUENCE [LARGE SCALE GENOMIC DNA]</scope>
    <source>
        <strain evidence="3 4">DSM 19839</strain>
    </source>
</reference>
<dbReference type="InterPro" id="IPR014729">
    <property type="entry name" value="Rossmann-like_a/b/a_fold"/>
</dbReference>